<comment type="subcellular location">
    <subcellularLocation>
        <location evidence="1">Secreted</location>
    </subcellularLocation>
</comment>
<keyword evidence="2" id="KW-0964">Secreted</keyword>
<evidence type="ECO:0000256" key="1">
    <source>
        <dbReference type="ARBA" id="ARBA00004613"/>
    </source>
</evidence>
<dbReference type="OrthoDB" id="6486418at2759"/>
<feature type="domain" description="Peptidase S1" evidence="4">
    <location>
        <begin position="16"/>
        <end position="159"/>
    </location>
</feature>
<dbReference type="Gene3D" id="2.40.10.10">
    <property type="entry name" value="Trypsin-like serine proteases"/>
    <property type="match status" value="2"/>
</dbReference>
<dbReference type="PROSITE" id="PS00134">
    <property type="entry name" value="TRYPSIN_HIS"/>
    <property type="match status" value="1"/>
</dbReference>
<keyword evidence="3" id="KW-1015">Disulfide bond</keyword>
<dbReference type="SMART" id="SM00020">
    <property type="entry name" value="Tryp_SPc"/>
    <property type="match status" value="1"/>
</dbReference>
<dbReference type="FunFam" id="2.40.10.10:FF:000122">
    <property type="entry name" value="Chymotrypsin-like elastase family member 1"/>
    <property type="match status" value="1"/>
</dbReference>
<evidence type="ECO:0000256" key="2">
    <source>
        <dbReference type="ARBA" id="ARBA00022525"/>
    </source>
</evidence>
<sequence>MHFVVNKVNYNPESYVVGGINAEPQEFPWQVSLEYNSPDVSWYHTCGASVISDEWVLTAAHCVDRSLDGAMYRCVVGEHDRSKVEGKEAIINVVRVIQHPQWDTNKIVNDVALLKLSRPINFSGNESHVRPVCLPDKQGVDDIVGTKCWATGWGHTKWR</sequence>
<protein>
    <recommendedName>
        <fullName evidence="4">Peptidase S1 domain-containing protein</fullName>
    </recommendedName>
</protein>
<dbReference type="GO" id="GO:0006508">
    <property type="term" value="P:proteolysis"/>
    <property type="evidence" value="ECO:0007669"/>
    <property type="project" value="InterPro"/>
</dbReference>
<accession>A0A7R9PZ61</accession>
<dbReference type="InterPro" id="IPR018114">
    <property type="entry name" value="TRYPSIN_HIS"/>
</dbReference>
<evidence type="ECO:0000313" key="6">
    <source>
        <dbReference type="Proteomes" id="UP000759131"/>
    </source>
</evidence>
<dbReference type="EMBL" id="OC857646">
    <property type="protein sequence ID" value="CAD7625452.1"/>
    <property type="molecule type" value="Genomic_DNA"/>
</dbReference>
<dbReference type="CDD" id="cd00190">
    <property type="entry name" value="Tryp_SPc"/>
    <property type="match status" value="1"/>
</dbReference>
<dbReference type="InterPro" id="IPR001314">
    <property type="entry name" value="Peptidase_S1A"/>
</dbReference>
<keyword evidence="6" id="KW-1185">Reference proteome</keyword>
<dbReference type="PROSITE" id="PS50240">
    <property type="entry name" value="TRYPSIN_DOM"/>
    <property type="match status" value="1"/>
</dbReference>
<dbReference type="GO" id="GO:0004252">
    <property type="term" value="F:serine-type endopeptidase activity"/>
    <property type="evidence" value="ECO:0007669"/>
    <property type="project" value="InterPro"/>
</dbReference>
<dbReference type="EMBL" id="CAJPIZ010003071">
    <property type="protein sequence ID" value="CAG2105882.1"/>
    <property type="molecule type" value="Genomic_DNA"/>
</dbReference>
<feature type="non-terminal residue" evidence="5">
    <location>
        <position position="159"/>
    </location>
</feature>
<reference evidence="5" key="1">
    <citation type="submission" date="2020-11" db="EMBL/GenBank/DDBJ databases">
        <authorList>
            <person name="Tran Van P."/>
        </authorList>
    </citation>
    <scope>NUCLEOTIDE SEQUENCE</scope>
</reference>
<proteinExistence type="predicted"/>
<dbReference type="PANTHER" id="PTHR24252">
    <property type="entry name" value="ACROSIN-RELATED"/>
    <property type="match status" value="1"/>
</dbReference>
<dbReference type="InterPro" id="IPR043504">
    <property type="entry name" value="Peptidase_S1_PA_chymotrypsin"/>
</dbReference>
<evidence type="ECO:0000313" key="5">
    <source>
        <dbReference type="EMBL" id="CAD7625452.1"/>
    </source>
</evidence>
<dbReference type="Pfam" id="PF00089">
    <property type="entry name" value="Trypsin"/>
    <property type="match status" value="1"/>
</dbReference>
<dbReference type="InterPro" id="IPR001254">
    <property type="entry name" value="Trypsin_dom"/>
</dbReference>
<dbReference type="PRINTS" id="PR00722">
    <property type="entry name" value="CHYMOTRYPSIN"/>
</dbReference>
<dbReference type="Proteomes" id="UP000759131">
    <property type="component" value="Unassembled WGS sequence"/>
</dbReference>
<dbReference type="PANTHER" id="PTHR24252:SF7">
    <property type="entry name" value="HYALIN"/>
    <property type="match status" value="1"/>
</dbReference>
<organism evidence="5">
    <name type="scientific">Medioppia subpectinata</name>
    <dbReference type="NCBI Taxonomy" id="1979941"/>
    <lineage>
        <taxon>Eukaryota</taxon>
        <taxon>Metazoa</taxon>
        <taxon>Ecdysozoa</taxon>
        <taxon>Arthropoda</taxon>
        <taxon>Chelicerata</taxon>
        <taxon>Arachnida</taxon>
        <taxon>Acari</taxon>
        <taxon>Acariformes</taxon>
        <taxon>Sarcoptiformes</taxon>
        <taxon>Oribatida</taxon>
        <taxon>Brachypylina</taxon>
        <taxon>Oppioidea</taxon>
        <taxon>Oppiidae</taxon>
        <taxon>Medioppia</taxon>
    </lineage>
</organism>
<evidence type="ECO:0000259" key="4">
    <source>
        <dbReference type="PROSITE" id="PS50240"/>
    </source>
</evidence>
<dbReference type="GO" id="GO:0005576">
    <property type="term" value="C:extracellular region"/>
    <property type="evidence" value="ECO:0007669"/>
    <property type="project" value="UniProtKB-SubCell"/>
</dbReference>
<name>A0A7R9PZ61_9ACAR</name>
<gene>
    <name evidence="5" type="ORF">OSB1V03_LOCUS5886</name>
</gene>
<evidence type="ECO:0000256" key="3">
    <source>
        <dbReference type="ARBA" id="ARBA00023157"/>
    </source>
</evidence>
<dbReference type="AlphaFoldDB" id="A0A7R9PZ61"/>
<dbReference type="SUPFAM" id="SSF50494">
    <property type="entry name" value="Trypsin-like serine proteases"/>
    <property type="match status" value="1"/>
</dbReference>
<dbReference type="InterPro" id="IPR009003">
    <property type="entry name" value="Peptidase_S1_PA"/>
</dbReference>